<dbReference type="Proteomes" id="UP000505377">
    <property type="component" value="Chromosome"/>
</dbReference>
<keyword evidence="2" id="KW-1185">Reference proteome</keyword>
<dbReference type="RefSeq" id="WP_172155676.1">
    <property type="nucleotide sequence ID" value="NZ_CP053564.1"/>
</dbReference>
<accession>A0A6M6JEK0</accession>
<proteinExistence type="predicted"/>
<sequence>MIADLLDDYPGIDAPVIASRLGEILRCTAIELNAGRDVPIGIRRAVRHLADAVRVEMQPPS</sequence>
<reference evidence="1 2" key="1">
    <citation type="submission" date="2020-05" db="EMBL/GenBank/DDBJ databases">
        <authorList>
            <person name="Mo P."/>
        </authorList>
    </citation>
    <scope>NUCLEOTIDE SEQUENCE [LARGE SCALE GENOMIC DNA]</scope>
    <source>
        <strain evidence="1 2">Gen01</strain>
    </source>
</reference>
<dbReference type="AlphaFoldDB" id="A0A6M6JEK0"/>
<organism evidence="1 2">
    <name type="scientific">Pseudonocardia broussonetiae</name>
    <dbReference type="NCBI Taxonomy" id="2736640"/>
    <lineage>
        <taxon>Bacteria</taxon>
        <taxon>Bacillati</taxon>
        <taxon>Actinomycetota</taxon>
        <taxon>Actinomycetes</taxon>
        <taxon>Pseudonocardiales</taxon>
        <taxon>Pseudonocardiaceae</taxon>
        <taxon>Pseudonocardia</taxon>
    </lineage>
</organism>
<protein>
    <submittedName>
        <fullName evidence="1">Uncharacterized protein</fullName>
    </submittedName>
</protein>
<dbReference type="EMBL" id="CP053564">
    <property type="protein sequence ID" value="QJY45533.1"/>
    <property type="molecule type" value="Genomic_DNA"/>
</dbReference>
<evidence type="ECO:0000313" key="2">
    <source>
        <dbReference type="Proteomes" id="UP000505377"/>
    </source>
</evidence>
<dbReference type="KEGG" id="pbro:HOP40_06710"/>
<gene>
    <name evidence="1" type="ORF">HOP40_06710</name>
</gene>
<name>A0A6M6JEK0_9PSEU</name>
<evidence type="ECO:0000313" key="1">
    <source>
        <dbReference type="EMBL" id="QJY45533.1"/>
    </source>
</evidence>